<feature type="compositionally biased region" description="Basic and acidic residues" evidence="1">
    <location>
        <begin position="52"/>
        <end position="68"/>
    </location>
</feature>
<accession>A0A0F9I301</accession>
<proteinExistence type="predicted"/>
<dbReference type="AlphaFoldDB" id="A0A0F9I301"/>
<evidence type="ECO:0000256" key="1">
    <source>
        <dbReference type="SAM" id="MobiDB-lite"/>
    </source>
</evidence>
<comment type="caution">
    <text evidence="2">The sequence shown here is derived from an EMBL/GenBank/DDBJ whole genome shotgun (WGS) entry which is preliminary data.</text>
</comment>
<feature type="non-terminal residue" evidence="2">
    <location>
        <position position="1"/>
    </location>
</feature>
<sequence length="68" mass="7568">IEKYKSTKLCKCKLPKVKAVCNGCGKEIKISKEEKAKLMLPPKSQDQIEEITAGKESTKAKSESIDKK</sequence>
<protein>
    <submittedName>
        <fullName evidence="2">Uncharacterized protein</fullName>
    </submittedName>
</protein>
<name>A0A0F9I301_9ZZZZ</name>
<feature type="region of interest" description="Disordered" evidence="1">
    <location>
        <begin position="40"/>
        <end position="68"/>
    </location>
</feature>
<evidence type="ECO:0000313" key="2">
    <source>
        <dbReference type="EMBL" id="KKM21986.1"/>
    </source>
</evidence>
<reference evidence="2" key="1">
    <citation type="journal article" date="2015" name="Nature">
        <title>Complex archaea that bridge the gap between prokaryotes and eukaryotes.</title>
        <authorList>
            <person name="Spang A."/>
            <person name="Saw J.H."/>
            <person name="Jorgensen S.L."/>
            <person name="Zaremba-Niedzwiedzka K."/>
            <person name="Martijn J."/>
            <person name="Lind A.E."/>
            <person name="van Eijk R."/>
            <person name="Schleper C."/>
            <person name="Guy L."/>
            <person name="Ettema T.J."/>
        </authorList>
    </citation>
    <scope>NUCLEOTIDE SEQUENCE</scope>
</reference>
<organism evidence="2">
    <name type="scientific">marine sediment metagenome</name>
    <dbReference type="NCBI Taxonomy" id="412755"/>
    <lineage>
        <taxon>unclassified sequences</taxon>
        <taxon>metagenomes</taxon>
        <taxon>ecological metagenomes</taxon>
    </lineage>
</organism>
<gene>
    <name evidence="2" type="ORF">LCGC14_1629970</name>
</gene>
<dbReference type="EMBL" id="LAZR01013432">
    <property type="protein sequence ID" value="KKM21986.1"/>
    <property type="molecule type" value="Genomic_DNA"/>
</dbReference>